<dbReference type="EMBL" id="SSFD01000043">
    <property type="protein sequence ID" value="TXH90964.1"/>
    <property type="molecule type" value="Genomic_DNA"/>
</dbReference>
<reference evidence="6 7" key="1">
    <citation type="submission" date="2018-09" db="EMBL/GenBank/DDBJ databases">
        <title>Metagenome Assembled Genomes from an Advanced Water Purification Facility.</title>
        <authorList>
            <person name="Stamps B.W."/>
            <person name="Spear J.R."/>
        </authorList>
    </citation>
    <scope>NUCLEOTIDE SEQUENCE [LARGE SCALE GENOMIC DNA]</scope>
    <source>
        <strain evidence="6">Bin_27_1</strain>
    </source>
</reference>
<dbReference type="InterPro" id="IPR058647">
    <property type="entry name" value="BSH_CzcB-like"/>
</dbReference>
<dbReference type="AlphaFoldDB" id="A0A5C7T4D2"/>
<dbReference type="GO" id="GO:0016020">
    <property type="term" value="C:membrane"/>
    <property type="evidence" value="ECO:0007669"/>
    <property type="project" value="InterPro"/>
</dbReference>
<dbReference type="Gene3D" id="2.40.30.170">
    <property type="match status" value="1"/>
</dbReference>
<dbReference type="SUPFAM" id="SSF111369">
    <property type="entry name" value="HlyD-like secretion proteins"/>
    <property type="match status" value="1"/>
</dbReference>
<dbReference type="GO" id="GO:0060003">
    <property type="term" value="P:copper ion export"/>
    <property type="evidence" value="ECO:0007669"/>
    <property type="project" value="TreeGrafter"/>
</dbReference>
<evidence type="ECO:0000259" key="5">
    <source>
        <dbReference type="Pfam" id="PF25973"/>
    </source>
</evidence>
<dbReference type="PANTHER" id="PTHR30097">
    <property type="entry name" value="CATION EFFLUX SYSTEM PROTEIN CUSB"/>
    <property type="match status" value="1"/>
</dbReference>
<evidence type="ECO:0000259" key="4">
    <source>
        <dbReference type="Pfam" id="PF25954"/>
    </source>
</evidence>
<dbReference type="InterPro" id="IPR058792">
    <property type="entry name" value="Beta-barrel_RND_2"/>
</dbReference>
<dbReference type="Gene3D" id="1.10.287.470">
    <property type="entry name" value="Helix hairpin bin"/>
    <property type="match status" value="1"/>
</dbReference>
<dbReference type="PANTHER" id="PTHR30097:SF4">
    <property type="entry name" value="SLR6042 PROTEIN"/>
    <property type="match status" value="1"/>
</dbReference>
<dbReference type="RefSeq" id="WP_276656867.1">
    <property type="nucleotide sequence ID" value="NZ_SSFD01000043.1"/>
</dbReference>
<sequence>MKRKTLVIALLAAAAITGGALYFRSAPPEAPTEAVVQKPSAEPGVLRFPTAAPQLSQLKVERAELAPVPMDEPLAARVAYDENATARLFAPIPGRVVEIRANIGDTVKAGAVLAVLDAPELGTAAADLAKAQADAQLKKAALDRSRTLFAAEVVARRDLEVAQAEWQQAQAEAERARLRLANLAPGGTAGPGSERYQLRAPIAGVVAARRINPAMEVRPDNDEPLFIVTDMSRLSVLVDVPERDLPIVTVGKSAQVEVSAYPQRSFTGKVVHVAPTLDPQTRRIQARVAVDNREGLLKPEMYAKVAILADSREELPRIPTGALLVEGVKNYVFVEREAGVFEKREVTLAVQTRSYAYVWNGVKGGDKVVGVGALLLNAELASSSR</sequence>
<dbReference type="Gene3D" id="2.40.420.20">
    <property type="match status" value="1"/>
</dbReference>
<feature type="domain" description="CzcB-like barrel-sandwich hybrid" evidence="5">
    <location>
        <begin position="85"/>
        <end position="230"/>
    </location>
</feature>
<evidence type="ECO:0000313" key="6">
    <source>
        <dbReference type="EMBL" id="TXH90964.1"/>
    </source>
</evidence>
<evidence type="ECO:0000256" key="3">
    <source>
        <dbReference type="SAM" id="SignalP"/>
    </source>
</evidence>
<gene>
    <name evidence="6" type="ORF">E6Q80_03090</name>
</gene>
<organism evidence="6 7">
    <name type="scientific">Thauera aminoaromatica</name>
    <dbReference type="NCBI Taxonomy" id="164330"/>
    <lineage>
        <taxon>Bacteria</taxon>
        <taxon>Pseudomonadati</taxon>
        <taxon>Pseudomonadota</taxon>
        <taxon>Betaproteobacteria</taxon>
        <taxon>Rhodocyclales</taxon>
        <taxon>Zoogloeaceae</taxon>
        <taxon>Thauera</taxon>
    </lineage>
</organism>
<dbReference type="FunFam" id="2.40.30.170:FF:000010">
    <property type="entry name" value="Efflux RND transporter periplasmic adaptor subunit"/>
    <property type="match status" value="1"/>
</dbReference>
<feature type="domain" description="CusB-like beta-barrel" evidence="4">
    <location>
        <begin position="237"/>
        <end position="308"/>
    </location>
</feature>
<evidence type="ECO:0000256" key="2">
    <source>
        <dbReference type="ARBA" id="ARBA00022448"/>
    </source>
</evidence>
<keyword evidence="3" id="KW-0732">Signal</keyword>
<protein>
    <submittedName>
        <fullName evidence="6">Efflux RND transporter periplasmic adaptor subunit</fullName>
    </submittedName>
</protein>
<keyword evidence="2" id="KW-0813">Transport</keyword>
<evidence type="ECO:0000313" key="7">
    <source>
        <dbReference type="Proteomes" id="UP000321192"/>
    </source>
</evidence>
<proteinExistence type="inferred from homology"/>
<dbReference type="GO" id="GO:0015679">
    <property type="term" value="P:plasma membrane copper ion transport"/>
    <property type="evidence" value="ECO:0007669"/>
    <property type="project" value="TreeGrafter"/>
</dbReference>
<feature type="signal peptide" evidence="3">
    <location>
        <begin position="1"/>
        <end position="22"/>
    </location>
</feature>
<dbReference type="Proteomes" id="UP000321192">
    <property type="component" value="Unassembled WGS sequence"/>
</dbReference>
<dbReference type="GO" id="GO:0030313">
    <property type="term" value="C:cell envelope"/>
    <property type="evidence" value="ECO:0007669"/>
    <property type="project" value="TreeGrafter"/>
</dbReference>
<evidence type="ECO:0000256" key="1">
    <source>
        <dbReference type="ARBA" id="ARBA00009477"/>
    </source>
</evidence>
<accession>A0A5C7T4D2</accession>
<dbReference type="GO" id="GO:0022857">
    <property type="term" value="F:transmembrane transporter activity"/>
    <property type="evidence" value="ECO:0007669"/>
    <property type="project" value="InterPro"/>
</dbReference>
<comment type="caution">
    <text evidence="6">The sequence shown here is derived from an EMBL/GenBank/DDBJ whole genome shotgun (WGS) entry which is preliminary data.</text>
</comment>
<name>A0A5C7T4D2_THASP</name>
<dbReference type="NCBIfam" id="TIGR01730">
    <property type="entry name" value="RND_mfp"/>
    <property type="match status" value="1"/>
</dbReference>
<dbReference type="InterPro" id="IPR006143">
    <property type="entry name" value="RND_pump_MFP"/>
</dbReference>
<comment type="similarity">
    <text evidence="1">Belongs to the membrane fusion protein (MFP) (TC 8.A.1) family.</text>
</comment>
<dbReference type="InterPro" id="IPR051909">
    <property type="entry name" value="MFP_Cation_Efflux"/>
</dbReference>
<dbReference type="Pfam" id="PF25954">
    <property type="entry name" value="Beta-barrel_RND_2"/>
    <property type="match status" value="1"/>
</dbReference>
<dbReference type="Pfam" id="PF25973">
    <property type="entry name" value="BSH_CzcB"/>
    <property type="match status" value="1"/>
</dbReference>
<feature type="chain" id="PRO_5023076788" evidence="3">
    <location>
        <begin position="23"/>
        <end position="385"/>
    </location>
</feature>